<evidence type="ECO:0000313" key="2">
    <source>
        <dbReference type="EMBL" id="ADZ70244.1"/>
    </source>
</evidence>
<dbReference type="Proteomes" id="UP000008130">
    <property type="component" value="Chromosome"/>
</dbReference>
<protein>
    <submittedName>
        <fullName evidence="2">Uncharacterized protein</fullName>
    </submittedName>
</protein>
<accession>F2IV16</accession>
<dbReference type="HOGENOM" id="CLU_2827476_0_0_5"/>
<feature type="transmembrane region" description="Helical" evidence="1">
    <location>
        <begin position="30"/>
        <end position="52"/>
    </location>
</feature>
<keyword evidence="1" id="KW-1133">Transmembrane helix</keyword>
<keyword evidence="1" id="KW-0472">Membrane</keyword>
<gene>
    <name evidence="2" type="ordered locus">SL003B_1818</name>
</gene>
<name>F2IV16_POLGS</name>
<dbReference type="KEGG" id="pgv:SL003B_1818"/>
<dbReference type="PATRIC" id="fig|991905.3.peg.1864"/>
<dbReference type="AlphaFoldDB" id="F2IV16"/>
<keyword evidence="3" id="KW-1185">Reference proteome</keyword>
<dbReference type="EMBL" id="CP002568">
    <property type="protein sequence ID" value="ADZ70244.1"/>
    <property type="molecule type" value="Genomic_DNA"/>
</dbReference>
<reference evidence="2 3" key="1">
    <citation type="journal article" date="2011" name="J. Bacteriol.">
        <title>Complete genome sequence of Polymorphum gilvum SL003B-26A1T, a crude oil-degrading bacterium from oil-polluted saline soil.</title>
        <authorList>
            <person name="Li S.G."/>
            <person name="Tang Y.Q."/>
            <person name="Nie Y."/>
            <person name="Cai M."/>
            <person name="Wu X.L."/>
        </authorList>
    </citation>
    <scope>NUCLEOTIDE SEQUENCE [LARGE SCALE GENOMIC DNA]</scope>
    <source>
        <strain evidence="3">LMG 25793 / CGMCC 1.9160 / SL003B-26A1</strain>
    </source>
</reference>
<evidence type="ECO:0000256" key="1">
    <source>
        <dbReference type="SAM" id="Phobius"/>
    </source>
</evidence>
<keyword evidence="1" id="KW-0812">Transmembrane</keyword>
<evidence type="ECO:0000313" key="3">
    <source>
        <dbReference type="Proteomes" id="UP000008130"/>
    </source>
</evidence>
<sequence>MPQRRHIRPLAVVRRLPVTRVFMDENVQKSCWGVTVWTVIVLGGMFALIMLFGDAEGARQAVAVAH</sequence>
<proteinExistence type="predicted"/>
<dbReference type="eggNOG" id="ENOG5033JUP">
    <property type="taxonomic scope" value="Bacteria"/>
</dbReference>
<organism evidence="2 3">
    <name type="scientific">Polymorphum gilvum (strain LMG 25793 / CGMCC 1.9160 / SL003B-26A1)</name>
    <dbReference type="NCBI Taxonomy" id="991905"/>
    <lineage>
        <taxon>Bacteria</taxon>
        <taxon>Pseudomonadati</taxon>
        <taxon>Pseudomonadota</taxon>
        <taxon>Alphaproteobacteria</taxon>
        <taxon>Rhodobacterales</taxon>
        <taxon>Paracoccaceae</taxon>
        <taxon>Polymorphum</taxon>
    </lineage>
</organism>